<sequence>EVRRVLWNGKTHTYVYVNTRARCWFSTRVQILGWRVESLGLGADTSASFCRNKEKYTLQYFSNEVKLVYL</sequence>
<feature type="non-terminal residue" evidence="1">
    <location>
        <position position="1"/>
    </location>
</feature>
<feature type="non-terminal residue" evidence="1">
    <location>
        <position position="70"/>
    </location>
</feature>
<reference evidence="1" key="2">
    <citation type="submission" date="2023-05" db="EMBL/GenBank/DDBJ databases">
        <authorList>
            <person name="Fouks B."/>
        </authorList>
    </citation>
    <scope>NUCLEOTIDE SEQUENCE</scope>
    <source>
        <strain evidence="1">Stay&amp;Tobe</strain>
        <tissue evidence="1">Testes</tissue>
    </source>
</reference>
<organism evidence="1 2">
    <name type="scientific">Diploptera punctata</name>
    <name type="common">Pacific beetle cockroach</name>
    <dbReference type="NCBI Taxonomy" id="6984"/>
    <lineage>
        <taxon>Eukaryota</taxon>
        <taxon>Metazoa</taxon>
        <taxon>Ecdysozoa</taxon>
        <taxon>Arthropoda</taxon>
        <taxon>Hexapoda</taxon>
        <taxon>Insecta</taxon>
        <taxon>Pterygota</taxon>
        <taxon>Neoptera</taxon>
        <taxon>Polyneoptera</taxon>
        <taxon>Dictyoptera</taxon>
        <taxon>Blattodea</taxon>
        <taxon>Blaberoidea</taxon>
        <taxon>Blaberidae</taxon>
        <taxon>Diplopterinae</taxon>
        <taxon>Diploptera</taxon>
    </lineage>
</organism>
<protein>
    <submittedName>
        <fullName evidence="1">Uncharacterized protein</fullName>
    </submittedName>
</protein>
<keyword evidence="2" id="KW-1185">Reference proteome</keyword>
<accession>A0AAD8ENM3</accession>
<evidence type="ECO:0000313" key="1">
    <source>
        <dbReference type="EMBL" id="KAJ9596818.1"/>
    </source>
</evidence>
<dbReference type="Proteomes" id="UP001233999">
    <property type="component" value="Unassembled WGS sequence"/>
</dbReference>
<dbReference type="EMBL" id="JASPKZ010001959">
    <property type="protein sequence ID" value="KAJ9596818.1"/>
    <property type="molecule type" value="Genomic_DNA"/>
</dbReference>
<reference evidence="1" key="1">
    <citation type="journal article" date="2023" name="IScience">
        <title>Live-bearing cockroach genome reveals convergent evolutionary mechanisms linked to viviparity in insects and beyond.</title>
        <authorList>
            <person name="Fouks B."/>
            <person name="Harrison M.C."/>
            <person name="Mikhailova A.A."/>
            <person name="Marchal E."/>
            <person name="English S."/>
            <person name="Carruthers M."/>
            <person name="Jennings E.C."/>
            <person name="Chiamaka E.L."/>
            <person name="Frigard R.A."/>
            <person name="Pippel M."/>
            <person name="Attardo G.M."/>
            <person name="Benoit J.B."/>
            <person name="Bornberg-Bauer E."/>
            <person name="Tobe S.S."/>
        </authorList>
    </citation>
    <scope>NUCLEOTIDE SEQUENCE</scope>
    <source>
        <strain evidence="1">Stay&amp;Tobe</strain>
    </source>
</reference>
<evidence type="ECO:0000313" key="2">
    <source>
        <dbReference type="Proteomes" id="UP001233999"/>
    </source>
</evidence>
<dbReference type="AlphaFoldDB" id="A0AAD8ENM3"/>
<name>A0AAD8ENM3_DIPPU</name>
<gene>
    <name evidence="1" type="ORF">L9F63_012151</name>
</gene>
<proteinExistence type="predicted"/>
<comment type="caution">
    <text evidence="1">The sequence shown here is derived from an EMBL/GenBank/DDBJ whole genome shotgun (WGS) entry which is preliminary data.</text>
</comment>